<evidence type="ECO:0000256" key="1">
    <source>
        <dbReference type="ARBA" id="ARBA00022679"/>
    </source>
</evidence>
<dbReference type="InterPro" id="IPR023606">
    <property type="entry name" value="CoA-Trfase_III_dom_1_sf"/>
</dbReference>
<dbReference type="SUPFAM" id="SSF89796">
    <property type="entry name" value="CoA-transferase family III (CaiB/BaiF)"/>
    <property type="match status" value="1"/>
</dbReference>
<proteinExistence type="predicted"/>
<dbReference type="Pfam" id="PF02515">
    <property type="entry name" value="CoA_transf_3"/>
    <property type="match status" value="1"/>
</dbReference>
<dbReference type="EMBL" id="AUZZ01004180">
    <property type="protein sequence ID" value="EQD54566.1"/>
    <property type="molecule type" value="Genomic_DNA"/>
</dbReference>
<gene>
    <name evidence="2" type="ORF">B2A_05969</name>
</gene>
<dbReference type="InterPro" id="IPR003673">
    <property type="entry name" value="CoA-Trfase_fam_III"/>
</dbReference>
<comment type="caution">
    <text evidence="2">The sequence shown here is derived from an EMBL/GenBank/DDBJ whole genome shotgun (WGS) entry which is preliminary data.</text>
</comment>
<feature type="non-terminal residue" evidence="2">
    <location>
        <position position="158"/>
    </location>
</feature>
<dbReference type="PANTHER" id="PTHR48207">
    <property type="entry name" value="SUCCINATE--HYDROXYMETHYLGLUTARATE COA-TRANSFERASE"/>
    <property type="match status" value="1"/>
</dbReference>
<protein>
    <submittedName>
        <fullName evidence="2">CoA-transferase family III</fullName>
        <ecNumber evidence="2">2.8.3.11</ecNumber>
    </submittedName>
</protein>
<dbReference type="Gene3D" id="3.40.50.10540">
    <property type="entry name" value="Crotonobetainyl-coa:carnitine coa-transferase, domain 1"/>
    <property type="match status" value="1"/>
</dbReference>
<accession>T1A203</accession>
<sequence>GYNRNKRSIEADIRSEAGQEIVRGLVERSDVLVENFRPGVMKHFCLDYPTLSRLRPEIIYCSLSGFGQDGPAANRPVYDTVGQALGGLLSQLIDVEHPRIIGPAFTDGLAGLTAAYGILAALHARDRSGIGQYVDVSMFASTIAFLSSEVTRYYCTGD</sequence>
<dbReference type="AlphaFoldDB" id="T1A203"/>
<keyword evidence="1 2" id="KW-0808">Transferase</keyword>
<feature type="non-terminal residue" evidence="2">
    <location>
        <position position="1"/>
    </location>
</feature>
<reference evidence="2" key="1">
    <citation type="submission" date="2013-08" db="EMBL/GenBank/DDBJ databases">
        <authorList>
            <person name="Mendez C."/>
            <person name="Richter M."/>
            <person name="Ferrer M."/>
            <person name="Sanchez J."/>
        </authorList>
    </citation>
    <scope>NUCLEOTIDE SEQUENCE</scope>
</reference>
<name>T1A203_9ZZZZ</name>
<organism evidence="2">
    <name type="scientific">mine drainage metagenome</name>
    <dbReference type="NCBI Taxonomy" id="410659"/>
    <lineage>
        <taxon>unclassified sequences</taxon>
        <taxon>metagenomes</taxon>
        <taxon>ecological metagenomes</taxon>
    </lineage>
</organism>
<evidence type="ECO:0000313" key="2">
    <source>
        <dbReference type="EMBL" id="EQD54566.1"/>
    </source>
</evidence>
<dbReference type="PANTHER" id="PTHR48207:SF3">
    <property type="entry name" value="SUCCINATE--HYDROXYMETHYLGLUTARATE COA-TRANSFERASE"/>
    <property type="match status" value="1"/>
</dbReference>
<dbReference type="EC" id="2.8.3.11" evidence="2"/>
<dbReference type="InterPro" id="IPR050483">
    <property type="entry name" value="CoA-transferase_III_domain"/>
</dbReference>
<dbReference type="GO" id="GO:0047775">
    <property type="term" value="F:citramalate CoA-transferase activity"/>
    <property type="evidence" value="ECO:0007669"/>
    <property type="project" value="UniProtKB-EC"/>
</dbReference>
<reference evidence="2" key="2">
    <citation type="journal article" date="2014" name="ISME J.">
        <title>Microbial stratification in low pH oxic and suboxic macroscopic growths along an acid mine drainage.</title>
        <authorList>
            <person name="Mendez-Garcia C."/>
            <person name="Mesa V."/>
            <person name="Sprenger R.R."/>
            <person name="Richter M."/>
            <person name="Diez M.S."/>
            <person name="Solano J."/>
            <person name="Bargiela R."/>
            <person name="Golyshina O.V."/>
            <person name="Manteca A."/>
            <person name="Ramos J.L."/>
            <person name="Gallego J.R."/>
            <person name="Llorente I."/>
            <person name="Martins Dos Santos V.A."/>
            <person name="Jensen O.N."/>
            <person name="Pelaez A.I."/>
            <person name="Sanchez J."/>
            <person name="Ferrer M."/>
        </authorList>
    </citation>
    <scope>NUCLEOTIDE SEQUENCE</scope>
</reference>